<comment type="caution">
    <text evidence="2">The sequence shown here is derived from an EMBL/GenBank/DDBJ whole genome shotgun (WGS) entry which is preliminary data.</text>
</comment>
<dbReference type="Pfam" id="PF00856">
    <property type="entry name" value="SET"/>
    <property type="match status" value="1"/>
</dbReference>
<dbReference type="PANTHER" id="PTHR47332:SF4">
    <property type="entry name" value="SET DOMAIN-CONTAINING PROTEIN 5"/>
    <property type="match status" value="1"/>
</dbReference>
<dbReference type="InterPro" id="IPR053185">
    <property type="entry name" value="SET_domain_protein"/>
</dbReference>
<dbReference type="SMART" id="SM00317">
    <property type="entry name" value="SET"/>
    <property type="match status" value="1"/>
</dbReference>
<dbReference type="PROSITE" id="PS50280">
    <property type="entry name" value="SET"/>
    <property type="match status" value="1"/>
</dbReference>
<feature type="domain" description="SET" evidence="1">
    <location>
        <begin position="13"/>
        <end position="150"/>
    </location>
</feature>
<proteinExistence type="predicted"/>
<dbReference type="InterPro" id="IPR046341">
    <property type="entry name" value="SET_dom_sf"/>
</dbReference>
<dbReference type="Proteomes" id="UP001590951">
    <property type="component" value="Unassembled WGS sequence"/>
</dbReference>
<evidence type="ECO:0000313" key="2">
    <source>
        <dbReference type="EMBL" id="KAL2057422.1"/>
    </source>
</evidence>
<reference evidence="2 3" key="1">
    <citation type="submission" date="2024-09" db="EMBL/GenBank/DDBJ databases">
        <title>Rethinking Asexuality: The Enigmatic Case of Functional Sexual Genes in Lepraria (Stereocaulaceae).</title>
        <authorList>
            <person name="Doellman M."/>
            <person name="Sun Y."/>
            <person name="Barcenas-Pena A."/>
            <person name="Lumbsch H.T."/>
            <person name="Grewe F."/>
        </authorList>
    </citation>
    <scope>NUCLEOTIDE SEQUENCE [LARGE SCALE GENOMIC DNA]</scope>
    <source>
        <strain evidence="2 3">Grewe 0041</strain>
    </source>
</reference>
<accession>A0ABR4BJ36</accession>
<dbReference type="InterPro" id="IPR001214">
    <property type="entry name" value="SET_dom"/>
</dbReference>
<dbReference type="CDD" id="cd20071">
    <property type="entry name" value="SET_SMYD"/>
    <property type="match status" value="1"/>
</dbReference>
<dbReference type="Gene3D" id="2.170.270.10">
    <property type="entry name" value="SET domain"/>
    <property type="match status" value="1"/>
</dbReference>
<keyword evidence="3" id="KW-1185">Reference proteome</keyword>
<evidence type="ECO:0000259" key="1">
    <source>
        <dbReference type="PROSITE" id="PS50280"/>
    </source>
</evidence>
<dbReference type="PANTHER" id="PTHR47332">
    <property type="entry name" value="SET DOMAIN-CONTAINING PROTEIN 5"/>
    <property type="match status" value="1"/>
</dbReference>
<sequence>MDPDLELLAEISGAVEVRPSPGKGKGTFAKEFVPKGTRLISERPILRMSSNYFNDETLKKMVQNLPTTERRDFEDLHCPICQPEQALRQKYIMNHFSLSVPQIGICLQGSRINHSCLPNAYSSWNDKKDRFMIHAIADIQEGDEVTISYCDALATKDMRSKWLEVYQFSCECAACRTTDQISNSGKRFTKE</sequence>
<dbReference type="SUPFAM" id="SSF82199">
    <property type="entry name" value="SET domain"/>
    <property type="match status" value="1"/>
</dbReference>
<name>A0ABR4BJ36_9LECA</name>
<protein>
    <recommendedName>
        <fullName evidence="1">SET domain-containing protein</fullName>
    </recommendedName>
</protein>
<evidence type="ECO:0000313" key="3">
    <source>
        <dbReference type="Proteomes" id="UP001590951"/>
    </source>
</evidence>
<gene>
    <name evidence="2" type="ORF">ABVK25_002475</name>
</gene>
<dbReference type="EMBL" id="JBHFEH010000005">
    <property type="protein sequence ID" value="KAL2057422.1"/>
    <property type="molecule type" value="Genomic_DNA"/>
</dbReference>
<organism evidence="2 3">
    <name type="scientific">Lepraria finkii</name>
    <dbReference type="NCBI Taxonomy" id="1340010"/>
    <lineage>
        <taxon>Eukaryota</taxon>
        <taxon>Fungi</taxon>
        <taxon>Dikarya</taxon>
        <taxon>Ascomycota</taxon>
        <taxon>Pezizomycotina</taxon>
        <taxon>Lecanoromycetes</taxon>
        <taxon>OSLEUM clade</taxon>
        <taxon>Lecanoromycetidae</taxon>
        <taxon>Lecanorales</taxon>
        <taxon>Lecanorineae</taxon>
        <taxon>Stereocaulaceae</taxon>
        <taxon>Lepraria</taxon>
    </lineage>
</organism>